<reference evidence="4" key="2">
    <citation type="submission" date="2011-02" db="EMBL/GenBank/DDBJ databases">
        <title>The complete genome of Syntrophobotulus glycolicus DSM 8271.</title>
        <authorList>
            <person name="Lucas S."/>
            <person name="Copeland A."/>
            <person name="Lapidus A."/>
            <person name="Bruce D."/>
            <person name="Goodwin L."/>
            <person name="Pitluck S."/>
            <person name="Kyrpides N."/>
            <person name="Mavromatis K."/>
            <person name="Pagani I."/>
            <person name="Ivanova N."/>
            <person name="Mikhailova N."/>
            <person name="Chertkov O."/>
            <person name="Held B."/>
            <person name="Detter J.C."/>
            <person name="Tapia R."/>
            <person name="Han C."/>
            <person name="Land M."/>
            <person name="Hauser L."/>
            <person name="Markowitz V."/>
            <person name="Cheng J.-F."/>
            <person name="Hugenholtz P."/>
            <person name="Woyke T."/>
            <person name="Wu D."/>
            <person name="Spring S."/>
            <person name="Schroeder M."/>
            <person name="Brambilla E."/>
            <person name="Klenk H.-P."/>
            <person name="Eisen J.A."/>
        </authorList>
    </citation>
    <scope>NUCLEOTIDE SEQUENCE [LARGE SCALE GENOMIC DNA]</scope>
    <source>
        <strain evidence="4">DSM 8271 / FlGlyR</strain>
    </source>
</reference>
<sequence>MSMVNGAYSIGTTGSGGSDTVTSTASKDLGKNDFLQLLVAQLKYQDPMSPMDNTQFVSQMAQFSALEQMTNVADAIVTLTSLYSQSLLYQGSAMIGKTAAYQAGSEGQELTTGKVNSIRIQDNVLQVQVDDQWVDLGNILQVSE</sequence>
<dbReference type="EMBL" id="CP002547">
    <property type="protein sequence ID" value="ADY54982.1"/>
    <property type="molecule type" value="Genomic_DNA"/>
</dbReference>
<dbReference type="Proteomes" id="UP000007488">
    <property type="component" value="Chromosome"/>
</dbReference>
<evidence type="ECO:0000256" key="1">
    <source>
        <dbReference type="ARBA" id="ARBA00010577"/>
    </source>
</evidence>
<dbReference type="Pfam" id="PF03963">
    <property type="entry name" value="FlgD"/>
    <property type="match status" value="1"/>
</dbReference>
<keyword evidence="3" id="KW-0282">Flagellum</keyword>
<evidence type="ECO:0000256" key="2">
    <source>
        <dbReference type="ARBA" id="ARBA00022795"/>
    </source>
</evidence>
<evidence type="ECO:0000313" key="3">
    <source>
        <dbReference type="EMBL" id="ADY54982.1"/>
    </source>
</evidence>
<dbReference type="RefSeq" id="WP_013623853.1">
    <property type="nucleotide sequence ID" value="NC_015172.1"/>
</dbReference>
<dbReference type="STRING" id="645991.Sgly_0619"/>
<dbReference type="GO" id="GO:0044781">
    <property type="term" value="P:bacterial-type flagellum organization"/>
    <property type="evidence" value="ECO:0007669"/>
    <property type="project" value="UniProtKB-KW"/>
</dbReference>
<gene>
    <name evidence="3" type="ordered locus">Sgly_0619</name>
</gene>
<keyword evidence="3" id="KW-0969">Cilium</keyword>
<name>F0SZX1_SYNGF</name>
<dbReference type="InterPro" id="IPR005648">
    <property type="entry name" value="FlgD"/>
</dbReference>
<dbReference type="AlphaFoldDB" id="F0SZX1"/>
<protein>
    <submittedName>
        <fullName evidence="3">Flagellar hook capping protein</fullName>
    </submittedName>
</protein>
<organism evidence="3 4">
    <name type="scientific">Syntrophobotulus glycolicus (strain DSM 8271 / FlGlyR)</name>
    <dbReference type="NCBI Taxonomy" id="645991"/>
    <lineage>
        <taxon>Bacteria</taxon>
        <taxon>Bacillati</taxon>
        <taxon>Bacillota</taxon>
        <taxon>Clostridia</taxon>
        <taxon>Eubacteriales</taxon>
        <taxon>Desulfitobacteriaceae</taxon>
        <taxon>Syntrophobotulus</taxon>
    </lineage>
</organism>
<evidence type="ECO:0000313" key="4">
    <source>
        <dbReference type="Proteomes" id="UP000007488"/>
    </source>
</evidence>
<keyword evidence="3" id="KW-0966">Cell projection</keyword>
<keyword evidence="4" id="KW-1185">Reference proteome</keyword>
<dbReference type="HOGENOM" id="CLU_047535_1_0_9"/>
<comment type="similarity">
    <text evidence="1">Belongs to the FlgD family.</text>
</comment>
<dbReference type="KEGG" id="sgy:Sgly_0619"/>
<keyword evidence="2" id="KW-1005">Bacterial flagellum biogenesis</keyword>
<accession>F0SZX1</accession>
<dbReference type="eggNOG" id="COG1843">
    <property type="taxonomic scope" value="Bacteria"/>
</dbReference>
<reference evidence="3 4" key="1">
    <citation type="journal article" date="2011" name="Stand. Genomic Sci.">
        <title>Complete genome sequence of Syntrophobotulus glycolicus type strain (FlGlyR).</title>
        <authorList>
            <person name="Han C."/>
            <person name="Mwirichia R."/>
            <person name="Chertkov O."/>
            <person name="Held B."/>
            <person name="Lapidus A."/>
            <person name="Nolan M."/>
            <person name="Lucas S."/>
            <person name="Hammon N."/>
            <person name="Deshpande S."/>
            <person name="Cheng J.F."/>
            <person name="Tapia R."/>
            <person name="Goodwin L."/>
            <person name="Pitluck S."/>
            <person name="Huntemann M."/>
            <person name="Liolios K."/>
            <person name="Ivanova N."/>
            <person name="Pagani I."/>
            <person name="Mavromatis K."/>
            <person name="Ovchinikova G."/>
            <person name="Pati A."/>
            <person name="Chen A."/>
            <person name="Palaniappan K."/>
            <person name="Land M."/>
            <person name="Hauser L."/>
            <person name="Brambilla E.M."/>
            <person name="Rohde M."/>
            <person name="Spring S."/>
            <person name="Sikorski J."/>
            <person name="Goker M."/>
            <person name="Woyke T."/>
            <person name="Bristow J."/>
            <person name="Eisen J.A."/>
            <person name="Markowitz V."/>
            <person name="Hugenholtz P."/>
            <person name="Kyrpides N.C."/>
            <person name="Klenk H.P."/>
            <person name="Detter J.C."/>
        </authorList>
    </citation>
    <scope>NUCLEOTIDE SEQUENCE [LARGE SCALE GENOMIC DNA]</scope>
    <source>
        <strain evidence="4">DSM 8271 / FlGlyR</strain>
    </source>
</reference>
<proteinExistence type="inferred from homology"/>